<evidence type="ECO:0000256" key="3">
    <source>
        <dbReference type="ARBA" id="ARBA00023212"/>
    </source>
</evidence>
<accession>A0A4Y9XS35</accession>
<sequence length="102" mass="11332">PVYEYVPVSTRDPLDMEIANVVNSLAHGLIIKRNDPPLRGTPKENDEIRAQYSFAGPLTTKIVTCKLTTLSRPGASGKSKRVMCRVGGGWQDLRMYVLSRQT</sequence>
<keyword evidence="2" id="KW-0963">Cytoplasm</keyword>
<reference evidence="5 6" key="1">
    <citation type="submission" date="2019-01" db="EMBL/GenBank/DDBJ databases">
        <title>Genome sequencing of the rare red list fungi Fomitopsis rosea.</title>
        <authorList>
            <person name="Buettner E."/>
            <person name="Kellner H."/>
        </authorList>
    </citation>
    <scope>NUCLEOTIDE SEQUENCE [LARGE SCALE GENOMIC DNA]</scope>
    <source>
        <strain evidence="5 6">DSM 105464</strain>
    </source>
</reference>
<dbReference type="STRING" id="34475.A0A4Y9XS35"/>
<keyword evidence="3" id="KW-0206">Cytoskeleton</keyword>
<feature type="non-terminal residue" evidence="5">
    <location>
        <position position="1"/>
    </location>
</feature>
<evidence type="ECO:0000313" key="5">
    <source>
        <dbReference type="EMBL" id="TFY52001.1"/>
    </source>
</evidence>
<evidence type="ECO:0000256" key="2">
    <source>
        <dbReference type="ARBA" id="ARBA00022490"/>
    </source>
</evidence>
<name>A0A4Y9XS35_9APHY</name>
<evidence type="ECO:0000313" key="6">
    <source>
        <dbReference type="Proteomes" id="UP000298390"/>
    </source>
</evidence>
<dbReference type="InterPro" id="IPR036534">
    <property type="entry name" value="GAR_dom_sf"/>
</dbReference>
<dbReference type="PROSITE" id="PS51460">
    <property type="entry name" value="GAR"/>
    <property type="match status" value="1"/>
</dbReference>
<dbReference type="EMBL" id="SEKV01001059">
    <property type="protein sequence ID" value="TFY52001.1"/>
    <property type="molecule type" value="Genomic_DNA"/>
</dbReference>
<comment type="caution">
    <text evidence="5">The sequence shown here is derived from an EMBL/GenBank/DDBJ whole genome shotgun (WGS) entry which is preliminary data.</text>
</comment>
<gene>
    <name evidence="5" type="ORF">EVJ58_g10257</name>
</gene>
<dbReference type="AlphaFoldDB" id="A0A4Y9XS35"/>
<dbReference type="Proteomes" id="UP000298390">
    <property type="component" value="Unassembled WGS sequence"/>
</dbReference>
<dbReference type="SUPFAM" id="SSF143575">
    <property type="entry name" value="GAS2 domain-like"/>
    <property type="match status" value="1"/>
</dbReference>
<dbReference type="Pfam" id="PF02187">
    <property type="entry name" value="GAS2"/>
    <property type="match status" value="1"/>
</dbReference>
<evidence type="ECO:0000256" key="1">
    <source>
        <dbReference type="ARBA" id="ARBA00004245"/>
    </source>
</evidence>
<dbReference type="GO" id="GO:0008017">
    <property type="term" value="F:microtubule binding"/>
    <property type="evidence" value="ECO:0007669"/>
    <property type="project" value="InterPro"/>
</dbReference>
<protein>
    <recommendedName>
        <fullName evidence="4">GAR domain-containing protein</fullName>
    </recommendedName>
</protein>
<evidence type="ECO:0000259" key="4">
    <source>
        <dbReference type="PROSITE" id="PS51460"/>
    </source>
</evidence>
<comment type="subcellular location">
    <subcellularLocation>
        <location evidence="1">Cytoplasm</location>
        <location evidence="1">Cytoskeleton</location>
    </subcellularLocation>
</comment>
<dbReference type="InterPro" id="IPR003108">
    <property type="entry name" value="GAR_dom"/>
</dbReference>
<proteinExistence type="predicted"/>
<organism evidence="5 6">
    <name type="scientific">Rhodofomes roseus</name>
    <dbReference type="NCBI Taxonomy" id="34475"/>
    <lineage>
        <taxon>Eukaryota</taxon>
        <taxon>Fungi</taxon>
        <taxon>Dikarya</taxon>
        <taxon>Basidiomycota</taxon>
        <taxon>Agaricomycotina</taxon>
        <taxon>Agaricomycetes</taxon>
        <taxon>Polyporales</taxon>
        <taxon>Rhodofomes</taxon>
    </lineage>
</organism>
<feature type="domain" description="GAR" evidence="4">
    <location>
        <begin position="9"/>
        <end position="102"/>
    </location>
</feature>
<dbReference type="GO" id="GO:0005856">
    <property type="term" value="C:cytoskeleton"/>
    <property type="evidence" value="ECO:0007669"/>
    <property type="project" value="UniProtKB-SubCell"/>
</dbReference>